<proteinExistence type="inferred from homology"/>
<keyword evidence="3" id="KW-1133">Transmembrane helix</keyword>
<dbReference type="InterPro" id="IPR004474">
    <property type="entry name" value="LytR_CpsA_psr"/>
</dbReference>
<dbReference type="STRING" id="909613.UO65_4626"/>
<dbReference type="NCBIfam" id="TIGR00350">
    <property type="entry name" value="lytR_cpsA_psr"/>
    <property type="match status" value="1"/>
</dbReference>
<comment type="caution">
    <text evidence="5">The sequence shown here is derived from an EMBL/GenBank/DDBJ whole genome shotgun (WGS) entry which is preliminary data.</text>
</comment>
<dbReference type="OrthoDB" id="9782542at2"/>
<dbReference type="RefSeq" id="WP_052021602.1">
    <property type="nucleotide sequence ID" value="NZ_AYXG01000173.1"/>
</dbReference>
<evidence type="ECO:0000313" key="6">
    <source>
        <dbReference type="Proteomes" id="UP000019277"/>
    </source>
</evidence>
<keyword evidence="6" id="KW-1185">Reference proteome</keyword>
<evidence type="ECO:0000256" key="2">
    <source>
        <dbReference type="SAM" id="MobiDB-lite"/>
    </source>
</evidence>
<evidence type="ECO:0000256" key="3">
    <source>
        <dbReference type="SAM" id="Phobius"/>
    </source>
</evidence>
<evidence type="ECO:0000256" key="1">
    <source>
        <dbReference type="ARBA" id="ARBA00006068"/>
    </source>
</evidence>
<feature type="domain" description="Cell envelope-related transcriptional attenuator" evidence="4">
    <location>
        <begin position="97"/>
        <end position="254"/>
    </location>
</feature>
<feature type="transmembrane region" description="Helical" evidence="3">
    <location>
        <begin position="40"/>
        <end position="61"/>
    </location>
</feature>
<dbReference type="Gene3D" id="3.40.630.190">
    <property type="entry name" value="LCP protein"/>
    <property type="match status" value="1"/>
</dbReference>
<feature type="region of interest" description="Disordered" evidence="2">
    <location>
        <begin position="337"/>
        <end position="361"/>
    </location>
</feature>
<organism evidence="5 6">
    <name type="scientific">Actinokineospora spheciospongiae</name>
    <dbReference type="NCBI Taxonomy" id="909613"/>
    <lineage>
        <taxon>Bacteria</taxon>
        <taxon>Bacillati</taxon>
        <taxon>Actinomycetota</taxon>
        <taxon>Actinomycetes</taxon>
        <taxon>Pseudonocardiales</taxon>
        <taxon>Pseudonocardiaceae</taxon>
        <taxon>Actinokineospora</taxon>
    </lineage>
</organism>
<dbReference type="PATRIC" id="fig|909613.9.peg.4628"/>
<gene>
    <name evidence="5" type="ORF">UO65_4626</name>
</gene>
<keyword evidence="3" id="KW-0812">Transmembrane</keyword>
<keyword evidence="3" id="KW-0472">Membrane</keyword>
<comment type="similarity">
    <text evidence="1">Belongs to the LytR/CpsA/Psr (LCP) family.</text>
</comment>
<accession>W7IGS7</accession>
<sequence length="361" mass="37411">MTEHESLIRQAIAAEADQAAHPEAVLARLRGGHHRTWPRFAVIAAAVVAVVAGAVVLPSLLRGDNAGTADHVATQPPPPRRAQNVLLAGSDANGYLDTVVLVRVGDDGSLRGVSLPRDSYTAVPGAGNKKLSHSYNTLYTQAKEGGADDRTAAAAGRDGLVATVENLTGVRADHVAIADMAGFAALADTLGGVEVCLNHATEDPYSGADFQAGPTTLTGQSALAFLRQRRGLPNGDLDRVARAQVFLRNLSAKLLTDGTLTNLNDLAALVDAVNRTVRTDPGWDLLAFAATLVGGTPLVTATIPVVGEVDTPNSGSALEVDPAAVKQFTEQQFAVRQSSPNAASLSSEPEVPTGSTRQCVN</sequence>
<reference evidence="5 6" key="1">
    <citation type="journal article" date="2014" name="Genome Announc.">
        <title>Draft Genome Sequence of the Antitrypanosomally Active Sponge-Associated Bacterium Actinokineospora sp. Strain EG49.</title>
        <authorList>
            <person name="Harjes J."/>
            <person name="Ryu T."/>
            <person name="Abdelmohsen U.R."/>
            <person name="Moitinho-Silva L."/>
            <person name="Horn H."/>
            <person name="Ravasi T."/>
            <person name="Hentschel U."/>
        </authorList>
    </citation>
    <scope>NUCLEOTIDE SEQUENCE [LARGE SCALE GENOMIC DNA]</scope>
    <source>
        <strain evidence="5 6">EG49</strain>
    </source>
</reference>
<dbReference type="eggNOG" id="COG1316">
    <property type="taxonomic scope" value="Bacteria"/>
</dbReference>
<dbReference type="InterPro" id="IPR050922">
    <property type="entry name" value="LytR/CpsA/Psr_CW_biosynth"/>
</dbReference>
<evidence type="ECO:0000259" key="4">
    <source>
        <dbReference type="Pfam" id="PF03816"/>
    </source>
</evidence>
<protein>
    <submittedName>
        <fullName evidence="5">Cell envelope-associated transcriptional attenuator LytR-CpsA-Psr</fullName>
    </submittedName>
</protein>
<evidence type="ECO:0000313" key="5">
    <source>
        <dbReference type="EMBL" id="EWC60060.1"/>
    </source>
</evidence>
<dbReference type="EMBL" id="AYXG01000173">
    <property type="protein sequence ID" value="EWC60060.1"/>
    <property type="molecule type" value="Genomic_DNA"/>
</dbReference>
<dbReference type="AlphaFoldDB" id="W7IGS7"/>
<dbReference type="PANTHER" id="PTHR33392:SF6">
    <property type="entry name" value="POLYISOPRENYL-TEICHOIC ACID--PEPTIDOGLYCAN TEICHOIC ACID TRANSFERASE TAGU"/>
    <property type="match status" value="1"/>
</dbReference>
<dbReference type="Proteomes" id="UP000019277">
    <property type="component" value="Unassembled WGS sequence"/>
</dbReference>
<dbReference type="PANTHER" id="PTHR33392">
    <property type="entry name" value="POLYISOPRENYL-TEICHOIC ACID--PEPTIDOGLYCAN TEICHOIC ACID TRANSFERASE TAGU"/>
    <property type="match status" value="1"/>
</dbReference>
<name>W7IGS7_9PSEU</name>
<dbReference type="Pfam" id="PF03816">
    <property type="entry name" value="LytR_cpsA_psr"/>
    <property type="match status" value="1"/>
</dbReference>